<keyword evidence="1" id="KW-0479">Metal-binding</keyword>
<evidence type="ECO:0000313" key="5">
    <source>
        <dbReference type="EMBL" id="CAK9046374.1"/>
    </source>
</evidence>
<name>A0ABP0M871_9DINO</name>
<dbReference type="InterPro" id="IPR036388">
    <property type="entry name" value="WH-like_DNA-bd_sf"/>
</dbReference>
<evidence type="ECO:0000256" key="3">
    <source>
        <dbReference type="ARBA" id="ARBA00022833"/>
    </source>
</evidence>
<dbReference type="Proteomes" id="UP001642464">
    <property type="component" value="Unassembled WGS sequence"/>
</dbReference>
<keyword evidence="3" id="KW-0862">Zinc</keyword>
<evidence type="ECO:0000313" key="6">
    <source>
        <dbReference type="Proteomes" id="UP001642464"/>
    </source>
</evidence>
<sequence>MRLNFGHRACQCQLPGQAVVKPQACAAHAPPELPKVAQMSERVTRVLGRNPSPFALTGTNLYLVGTGEARILVDVGEGKPGVLQDLLQTMEEQGCKRLSQVVITHWHFDHIGGVPELLRHFGNLVVRKFMPKEGTAAGESTDFWDPKELLSRLDVQELVDLEELRCEGATLRVLFTPGHANDHVCLFLEEEQALFTGDNVLGWGTGTFQDLQPYMRSLKRMADQAPEVLYPAHGPVVAGALESAAWLKMYITHREERIQQVEEELRKEAGLDLIELVKRVYKAQPDVLRSATLFRGACFNTQHVLDFLYKEGCLQNQGNGFVWEPKTRSENASRL</sequence>
<organism evidence="5 6">
    <name type="scientific">Durusdinium trenchii</name>
    <dbReference type="NCBI Taxonomy" id="1381693"/>
    <lineage>
        <taxon>Eukaryota</taxon>
        <taxon>Sar</taxon>
        <taxon>Alveolata</taxon>
        <taxon>Dinophyceae</taxon>
        <taxon>Suessiales</taxon>
        <taxon>Symbiodiniaceae</taxon>
        <taxon>Durusdinium</taxon>
    </lineage>
</organism>
<accession>A0ABP0M871</accession>
<proteinExistence type="predicted"/>
<evidence type="ECO:0000256" key="1">
    <source>
        <dbReference type="ARBA" id="ARBA00022723"/>
    </source>
</evidence>
<dbReference type="PANTHER" id="PTHR23131">
    <property type="entry name" value="ENDORIBONUCLEASE LACTB2"/>
    <property type="match status" value="1"/>
</dbReference>
<evidence type="ECO:0000259" key="4">
    <source>
        <dbReference type="SMART" id="SM00849"/>
    </source>
</evidence>
<reference evidence="5 6" key="1">
    <citation type="submission" date="2024-02" db="EMBL/GenBank/DDBJ databases">
        <authorList>
            <person name="Chen Y."/>
            <person name="Shah S."/>
            <person name="Dougan E. K."/>
            <person name="Thang M."/>
            <person name="Chan C."/>
        </authorList>
    </citation>
    <scope>NUCLEOTIDE SEQUENCE [LARGE SCALE GENOMIC DNA]</scope>
</reference>
<evidence type="ECO:0000256" key="2">
    <source>
        <dbReference type="ARBA" id="ARBA00022801"/>
    </source>
</evidence>
<dbReference type="EMBL" id="CAXAMM010019746">
    <property type="protein sequence ID" value="CAK9046374.1"/>
    <property type="molecule type" value="Genomic_DNA"/>
</dbReference>
<dbReference type="SUPFAM" id="SSF56281">
    <property type="entry name" value="Metallo-hydrolase/oxidoreductase"/>
    <property type="match status" value="1"/>
</dbReference>
<comment type="caution">
    <text evidence="5">The sequence shown here is derived from an EMBL/GenBank/DDBJ whole genome shotgun (WGS) entry which is preliminary data.</text>
</comment>
<dbReference type="PANTHER" id="PTHR23131:SF0">
    <property type="entry name" value="ENDORIBONUCLEASE LACTB2"/>
    <property type="match status" value="1"/>
</dbReference>
<keyword evidence="6" id="KW-1185">Reference proteome</keyword>
<gene>
    <name evidence="5" type="ORF">SCF082_LOCUS26111</name>
</gene>
<keyword evidence="2" id="KW-0378">Hydrolase</keyword>
<dbReference type="InterPro" id="IPR050662">
    <property type="entry name" value="Sec-metab_biosynth-thioest"/>
</dbReference>
<feature type="domain" description="Metallo-beta-lactamase" evidence="4">
    <location>
        <begin position="58"/>
        <end position="233"/>
    </location>
</feature>
<dbReference type="SMART" id="SM00849">
    <property type="entry name" value="Lactamase_B"/>
    <property type="match status" value="1"/>
</dbReference>
<dbReference type="Pfam" id="PF00753">
    <property type="entry name" value="Lactamase_B"/>
    <property type="match status" value="1"/>
</dbReference>
<dbReference type="Gene3D" id="3.60.15.10">
    <property type="entry name" value="Ribonuclease Z/Hydroxyacylglutathione hydrolase-like"/>
    <property type="match status" value="1"/>
</dbReference>
<dbReference type="InterPro" id="IPR001279">
    <property type="entry name" value="Metallo-B-lactamas"/>
</dbReference>
<dbReference type="InterPro" id="IPR047921">
    <property type="entry name" value="LACTB2-like_MBL-fold"/>
</dbReference>
<protein>
    <submittedName>
        <fullName evidence="5">Endoribonuclease LACTB2 (Beta-lactamase-like protein 2)</fullName>
    </submittedName>
</protein>
<dbReference type="CDD" id="cd07722">
    <property type="entry name" value="LACTB2-like_MBL-fold"/>
    <property type="match status" value="1"/>
</dbReference>
<dbReference type="InterPro" id="IPR036866">
    <property type="entry name" value="RibonucZ/Hydroxyglut_hydro"/>
</dbReference>
<dbReference type="Gene3D" id="1.10.10.10">
    <property type="entry name" value="Winged helix-like DNA-binding domain superfamily/Winged helix DNA-binding domain"/>
    <property type="match status" value="1"/>
</dbReference>